<organism evidence="1 2">
    <name type="scientific">Solanum commersonii</name>
    <name type="common">Commerson's wild potato</name>
    <name type="synonym">Commerson's nightshade</name>
    <dbReference type="NCBI Taxonomy" id="4109"/>
    <lineage>
        <taxon>Eukaryota</taxon>
        <taxon>Viridiplantae</taxon>
        <taxon>Streptophyta</taxon>
        <taxon>Embryophyta</taxon>
        <taxon>Tracheophyta</taxon>
        <taxon>Spermatophyta</taxon>
        <taxon>Magnoliopsida</taxon>
        <taxon>eudicotyledons</taxon>
        <taxon>Gunneridae</taxon>
        <taxon>Pentapetalae</taxon>
        <taxon>asterids</taxon>
        <taxon>lamiids</taxon>
        <taxon>Solanales</taxon>
        <taxon>Solanaceae</taxon>
        <taxon>Solanoideae</taxon>
        <taxon>Solaneae</taxon>
        <taxon>Solanum</taxon>
    </lineage>
</organism>
<dbReference type="AlphaFoldDB" id="A0A9J5VZZ3"/>
<evidence type="ECO:0000313" key="1">
    <source>
        <dbReference type="EMBL" id="KAG5568663.1"/>
    </source>
</evidence>
<evidence type="ECO:0000313" key="2">
    <source>
        <dbReference type="Proteomes" id="UP000824120"/>
    </source>
</evidence>
<accession>A0A9J5VZZ3</accession>
<dbReference type="EMBL" id="JACXVP010000071">
    <property type="protein sequence ID" value="KAG5568663.1"/>
    <property type="molecule type" value="Genomic_DNA"/>
</dbReference>
<reference evidence="1" key="1">
    <citation type="submission" date="2020-09" db="EMBL/GenBank/DDBJ databases">
        <title>De no assembly of potato wild relative species, Solanum commersonii.</title>
        <authorList>
            <person name="Cho K."/>
        </authorList>
    </citation>
    <scope>NUCLEOTIDE SEQUENCE</scope>
    <source>
        <strain evidence="1">LZ3.2</strain>
        <tissue evidence="1">Leaf</tissue>
    </source>
</reference>
<keyword evidence="2" id="KW-1185">Reference proteome</keyword>
<sequence length="131" mass="15032">MFCPRDDGSDSSLSYFFTGREDGQICTMLLVEDSAASTGLQRGNIPSTLRLEWIYDSFFVLKKCAPLSDGYSVFLKRFFGVNENSRTLCLQLLLKYVWVPNHNNIQWFPRHNEIINVCLILELEGTQQADI</sequence>
<proteinExistence type="predicted"/>
<protein>
    <submittedName>
        <fullName evidence="1">Uncharacterized protein</fullName>
    </submittedName>
</protein>
<dbReference type="Proteomes" id="UP000824120">
    <property type="component" value="Unassembled WGS sequence"/>
</dbReference>
<comment type="caution">
    <text evidence="1">The sequence shown here is derived from an EMBL/GenBank/DDBJ whole genome shotgun (WGS) entry which is preliminary data.</text>
</comment>
<name>A0A9J5VZZ3_SOLCO</name>
<gene>
    <name evidence="1" type="ORF">H5410_064320</name>
</gene>